<sequence>MTSKLELLLLLTTLIKQWLNLLSGHTQVKFWLFNGHFIYAVLY</sequence>
<dbReference type="EMBL" id="CP045227">
    <property type="protein sequence ID" value="QFS52184.1"/>
    <property type="molecule type" value="Genomic_DNA"/>
</dbReference>
<dbReference type="Proteomes" id="UP000326678">
    <property type="component" value="Chromosome Gxm2"/>
</dbReference>
<organism evidence="1 2">
    <name type="scientific">Nostoc sphaeroides CCNUC1</name>
    <dbReference type="NCBI Taxonomy" id="2653204"/>
    <lineage>
        <taxon>Bacteria</taxon>
        <taxon>Bacillati</taxon>
        <taxon>Cyanobacteriota</taxon>
        <taxon>Cyanophyceae</taxon>
        <taxon>Nostocales</taxon>
        <taxon>Nostocaceae</taxon>
        <taxon>Nostoc</taxon>
    </lineage>
</organism>
<evidence type="ECO:0000313" key="1">
    <source>
        <dbReference type="EMBL" id="QFS52184.1"/>
    </source>
</evidence>
<protein>
    <submittedName>
        <fullName evidence="1">Uncharacterized protein</fullName>
    </submittedName>
</protein>
<proteinExistence type="predicted"/>
<reference evidence="1 2" key="1">
    <citation type="submission" date="2019-10" db="EMBL/GenBank/DDBJ databases">
        <title>Genomic and transcriptomic insights into the perfect genentic adaptation of a filamentous nitrogen-fixing cyanobacterium to rice fields.</title>
        <authorList>
            <person name="Chen Z."/>
        </authorList>
    </citation>
    <scope>NUCLEOTIDE SEQUENCE [LARGE SCALE GENOMIC DNA]</scope>
    <source>
        <strain evidence="1">CCNUC1</strain>
    </source>
</reference>
<dbReference type="AlphaFoldDB" id="A0A5P8WHL0"/>
<evidence type="ECO:0000313" key="2">
    <source>
        <dbReference type="Proteomes" id="UP000326678"/>
    </source>
</evidence>
<gene>
    <name evidence="1" type="ORF">GXM_09678</name>
</gene>
<accession>A0A5P8WHL0</accession>
<name>A0A5P8WHL0_9NOSO</name>
<keyword evidence="2" id="KW-1185">Reference proteome</keyword>
<dbReference type="KEGG" id="nsh:GXM_09678"/>